<keyword evidence="7" id="KW-0449">Lipoprotein</keyword>
<dbReference type="InterPro" id="IPR046953">
    <property type="entry name" value="Spore_GerAC-like_C"/>
</dbReference>
<feature type="domain" description="Spore germination GerAC-like C-terminal" evidence="8">
    <location>
        <begin position="202"/>
        <end position="368"/>
    </location>
</feature>
<gene>
    <name evidence="10" type="ORF">AWM68_14380</name>
</gene>
<sequence length="371" mass="41743">MHKITGSFIICSLLILNSGCWDQRLLKDSTVILGTALDLTEKKKIAQTVTFPASSKGIDTPQSPIVVTGVGNTTKNAKAHIERKVAEKFDSSKNRVTLIGIDLAKQGVYSALDSFYRDYKGALGANVAVIDGNAKEALKMIPQDTPINIEYFSNLFKSSAKDGLIKNQNIQNICTIMFSEGEDFLLPYLKVIPKEKRAKIVGMAMFNKDKMVGTLTVHESRMFLLLNNHKSHNATFTVKVSNHEKARLENYINLNIVNIKRDLNIQKIDDKIHAKIKLNVQVSVNEYPKDHLDNKKKLKVLDQHIEERFTEIASRTVHKLQATNCDGLGLGLRIKAKYPQLWNTINWNRMYPNIPIDVDIETTIVDNGIIN</sequence>
<dbReference type="InterPro" id="IPR057336">
    <property type="entry name" value="GerAC_N"/>
</dbReference>
<evidence type="ECO:0000259" key="9">
    <source>
        <dbReference type="Pfam" id="PF25198"/>
    </source>
</evidence>
<dbReference type="OrthoDB" id="2370124at2"/>
<dbReference type="EMBL" id="LRFC01000038">
    <property type="protein sequence ID" value="KZE64273.1"/>
    <property type="molecule type" value="Genomic_DNA"/>
</dbReference>
<dbReference type="GO" id="GO:0016020">
    <property type="term" value="C:membrane"/>
    <property type="evidence" value="ECO:0007669"/>
    <property type="project" value="UniProtKB-SubCell"/>
</dbReference>
<evidence type="ECO:0000256" key="6">
    <source>
        <dbReference type="ARBA" id="ARBA00023139"/>
    </source>
</evidence>
<evidence type="ECO:0000313" key="11">
    <source>
        <dbReference type="Proteomes" id="UP000076567"/>
    </source>
</evidence>
<name>A0A163PXA5_9BACL</name>
<evidence type="ECO:0000256" key="3">
    <source>
        <dbReference type="ARBA" id="ARBA00022544"/>
    </source>
</evidence>
<dbReference type="PANTHER" id="PTHR35789:SF1">
    <property type="entry name" value="SPORE GERMINATION PROTEIN B3"/>
    <property type="match status" value="1"/>
</dbReference>
<dbReference type="Proteomes" id="UP000076567">
    <property type="component" value="Unassembled WGS sequence"/>
</dbReference>
<dbReference type="Pfam" id="PF05504">
    <property type="entry name" value="Spore_GerAC"/>
    <property type="match status" value="1"/>
</dbReference>
<evidence type="ECO:0000256" key="5">
    <source>
        <dbReference type="ARBA" id="ARBA00023136"/>
    </source>
</evidence>
<dbReference type="NCBIfam" id="TIGR02887">
    <property type="entry name" value="spore_ger_x_C"/>
    <property type="match status" value="1"/>
</dbReference>
<dbReference type="Gene3D" id="3.30.300.210">
    <property type="entry name" value="Nutrient germinant receptor protein C, domain 3"/>
    <property type="match status" value="1"/>
</dbReference>
<protein>
    <recommendedName>
        <fullName evidence="12">Ger(X)C family spore germination protein</fullName>
    </recommendedName>
</protein>
<evidence type="ECO:0000313" key="10">
    <source>
        <dbReference type="EMBL" id="KZE64273.1"/>
    </source>
</evidence>
<evidence type="ECO:0000256" key="4">
    <source>
        <dbReference type="ARBA" id="ARBA00022729"/>
    </source>
</evidence>
<evidence type="ECO:0000259" key="8">
    <source>
        <dbReference type="Pfam" id="PF05504"/>
    </source>
</evidence>
<keyword evidence="11" id="KW-1185">Reference proteome</keyword>
<reference evidence="11" key="1">
    <citation type="submission" date="2016-01" db="EMBL/GenBank/DDBJ databases">
        <title>Draft genome of Chromobacterium sp. F49.</title>
        <authorList>
            <person name="Hong K.W."/>
        </authorList>
    </citation>
    <scope>NUCLEOTIDE SEQUENCE [LARGE SCALE GENOMIC DNA]</scope>
    <source>
        <strain evidence="11">P7IIIA</strain>
    </source>
</reference>
<evidence type="ECO:0000256" key="1">
    <source>
        <dbReference type="ARBA" id="ARBA00004635"/>
    </source>
</evidence>
<dbReference type="RefSeq" id="WP_066245467.1">
    <property type="nucleotide sequence ID" value="NZ_LRFC01000038.1"/>
</dbReference>
<dbReference type="GO" id="GO:0009847">
    <property type="term" value="P:spore germination"/>
    <property type="evidence" value="ECO:0007669"/>
    <property type="project" value="InterPro"/>
</dbReference>
<keyword evidence="3" id="KW-0309">Germination</keyword>
<organism evidence="10 11">
    <name type="scientific">Fictibacillus phosphorivorans</name>
    <dbReference type="NCBI Taxonomy" id="1221500"/>
    <lineage>
        <taxon>Bacteria</taxon>
        <taxon>Bacillati</taxon>
        <taxon>Bacillota</taxon>
        <taxon>Bacilli</taxon>
        <taxon>Bacillales</taxon>
        <taxon>Fictibacillaceae</taxon>
        <taxon>Fictibacillus</taxon>
    </lineage>
</organism>
<dbReference type="InterPro" id="IPR008844">
    <property type="entry name" value="Spore_GerAC-like"/>
</dbReference>
<comment type="similarity">
    <text evidence="2">Belongs to the GerABKC lipoprotein family.</text>
</comment>
<dbReference type="PANTHER" id="PTHR35789">
    <property type="entry name" value="SPORE GERMINATION PROTEIN B3"/>
    <property type="match status" value="1"/>
</dbReference>
<feature type="domain" description="Spore germination protein N-terminal" evidence="9">
    <location>
        <begin position="22"/>
        <end position="191"/>
    </location>
</feature>
<dbReference type="AlphaFoldDB" id="A0A163PXA5"/>
<dbReference type="InterPro" id="IPR038501">
    <property type="entry name" value="Spore_GerAC_C_sf"/>
</dbReference>
<evidence type="ECO:0000256" key="7">
    <source>
        <dbReference type="ARBA" id="ARBA00023288"/>
    </source>
</evidence>
<comment type="subcellular location">
    <subcellularLocation>
        <location evidence="1">Membrane</location>
        <topology evidence="1">Lipid-anchor</topology>
    </subcellularLocation>
</comment>
<keyword evidence="4" id="KW-0732">Signal</keyword>
<accession>A0A163PXA5</accession>
<keyword evidence="5" id="KW-0472">Membrane</keyword>
<evidence type="ECO:0000256" key="2">
    <source>
        <dbReference type="ARBA" id="ARBA00007886"/>
    </source>
</evidence>
<evidence type="ECO:0008006" key="12">
    <source>
        <dbReference type="Google" id="ProtNLM"/>
    </source>
</evidence>
<comment type="caution">
    <text evidence="10">The sequence shown here is derived from an EMBL/GenBank/DDBJ whole genome shotgun (WGS) entry which is preliminary data.</text>
</comment>
<proteinExistence type="inferred from homology"/>
<dbReference type="Pfam" id="PF25198">
    <property type="entry name" value="Spore_GerAC_N"/>
    <property type="match status" value="1"/>
</dbReference>
<keyword evidence="6" id="KW-0564">Palmitate</keyword>